<dbReference type="Proteomes" id="UP000287651">
    <property type="component" value="Unassembled WGS sequence"/>
</dbReference>
<accession>A0A426XRC6</accession>
<sequence>MRIGGIAWCEAIGSSFDRSIEHAIFLALLSFQEVLMGDRSSLAHHFGSSRMVSCRDTENGELTAVTEEVTGYGPAVDPMFGLT</sequence>
<protein>
    <submittedName>
        <fullName evidence="1">Uncharacterized protein</fullName>
    </submittedName>
</protein>
<proteinExistence type="predicted"/>
<gene>
    <name evidence="1" type="ORF">B296_00024595</name>
</gene>
<dbReference type="EMBL" id="AMZH03018146">
    <property type="protein sequence ID" value="RRT41981.1"/>
    <property type="molecule type" value="Genomic_DNA"/>
</dbReference>
<evidence type="ECO:0000313" key="2">
    <source>
        <dbReference type="Proteomes" id="UP000287651"/>
    </source>
</evidence>
<evidence type="ECO:0000313" key="1">
    <source>
        <dbReference type="EMBL" id="RRT41981.1"/>
    </source>
</evidence>
<organism evidence="1 2">
    <name type="scientific">Ensete ventricosum</name>
    <name type="common">Abyssinian banana</name>
    <name type="synonym">Musa ensete</name>
    <dbReference type="NCBI Taxonomy" id="4639"/>
    <lineage>
        <taxon>Eukaryota</taxon>
        <taxon>Viridiplantae</taxon>
        <taxon>Streptophyta</taxon>
        <taxon>Embryophyta</taxon>
        <taxon>Tracheophyta</taxon>
        <taxon>Spermatophyta</taxon>
        <taxon>Magnoliopsida</taxon>
        <taxon>Liliopsida</taxon>
        <taxon>Zingiberales</taxon>
        <taxon>Musaceae</taxon>
        <taxon>Ensete</taxon>
    </lineage>
</organism>
<reference evidence="1 2" key="1">
    <citation type="journal article" date="2014" name="Agronomy (Basel)">
        <title>A Draft Genome Sequence for Ensete ventricosum, the Drought-Tolerant Tree Against Hunger.</title>
        <authorList>
            <person name="Harrison J."/>
            <person name="Moore K.A."/>
            <person name="Paszkiewicz K."/>
            <person name="Jones T."/>
            <person name="Grant M."/>
            <person name="Ambacheew D."/>
            <person name="Muzemil S."/>
            <person name="Studholme D.J."/>
        </authorList>
    </citation>
    <scope>NUCLEOTIDE SEQUENCE [LARGE SCALE GENOMIC DNA]</scope>
</reference>
<name>A0A426XRC6_ENSVE</name>
<comment type="caution">
    <text evidence="1">The sequence shown here is derived from an EMBL/GenBank/DDBJ whole genome shotgun (WGS) entry which is preliminary data.</text>
</comment>
<dbReference type="AlphaFoldDB" id="A0A426XRC6"/>